<comment type="subcellular location">
    <subcellularLocation>
        <location evidence="2">Mitochondrion inner membrane</location>
        <topology evidence="2">Single-pass membrane protein</topology>
    </subcellularLocation>
</comment>
<evidence type="ECO:0000256" key="11">
    <source>
        <dbReference type="ARBA" id="ARBA00022989"/>
    </source>
</evidence>
<dbReference type="EMBL" id="OB660324">
    <property type="protein sequence ID" value="CAD7224189.1"/>
    <property type="molecule type" value="Genomic_DNA"/>
</dbReference>
<gene>
    <name evidence="17" type="ORF">CTOB1V02_LOCUS2159</name>
</gene>
<name>A0A7R8W861_9CRUS</name>
<evidence type="ECO:0000256" key="3">
    <source>
        <dbReference type="ARBA" id="ARBA00008915"/>
    </source>
</evidence>
<keyword evidence="10" id="KW-0249">Electron transport</keyword>
<evidence type="ECO:0000313" key="17">
    <source>
        <dbReference type="EMBL" id="CAD7224189.1"/>
    </source>
</evidence>
<proteinExistence type="inferred from homology"/>
<accession>A0A7R8W861</accession>
<dbReference type="OrthoDB" id="5917019at2759"/>
<evidence type="ECO:0000256" key="12">
    <source>
        <dbReference type="ARBA" id="ARBA00023128"/>
    </source>
</evidence>
<keyword evidence="7" id="KW-0812">Transmembrane</keyword>
<comment type="subunit">
    <text evidence="16">Complex I is composed of 45 different subunits. Interacts with BCAP31.</text>
</comment>
<keyword evidence="9" id="KW-0809">Transit peptide</keyword>
<evidence type="ECO:0000256" key="5">
    <source>
        <dbReference type="ARBA" id="ARBA00022448"/>
    </source>
</evidence>
<evidence type="ECO:0000256" key="2">
    <source>
        <dbReference type="ARBA" id="ARBA00004434"/>
    </source>
</evidence>
<keyword evidence="11" id="KW-1133">Transmembrane helix</keyword>
<keyword evidence="5" id="KW-0813">Transport</keyword>
<dbReference type="InterPro" id="IPR019329">
    <property type="entry name" value="NADH_UbQ_OxRdtase_ESSS_su"/>
</dbReference>
<evidence type="ECO:0000256" key="9">
    <source>
        <dbReference type="ARBA" id="ARBA00022946"/>
    </source>
</evidence>
<dbReference type="PANTHER" id="PTHR13327">
    <property type="entry name" value="NADH-UBIQUINONE OXIDOREDUCTASE ESSS SUBUNIT, MITOCHONDRIAL PRECURSOR"/>
    <property type="match status" value="1"/>
</dbReference>
<evidence type="ECO:0000256" key="6">
    <source>
        <dbReference type="ARBA" id="ARBA00022660"/>
    </source>
</evidence>
<reference evidence="17" key="1">
    <citation type="submission" date="2020-11" db="EMBL/GenBank/DDBJ databases">
        <authorList>
            <person name="Tran Van P."/>
        </authorList>
    </citation>
    <scope>NUCLEOTIDE SEQUENCE</scope>
</reference>
<sequence>MLFPRLVGGGSIAARSALRNFPSAVPVPGAFGGCLCSIRSVKTTQQKASNPAEDSAPAYKIPYGEPKALPDELTEEQKRNWISYGFDYEDKREDRAIFHTAMFCYVTIMIWLGFYVAYYPDHKQKNWALREAHFEIHRRNKLGLPFVDPDYVPKERMLEQLPTEAELGDQEIVL</sequence>
<keyword evidence="6" id="KW-0679">Respiratory chain</keyword>
<dbReference type="AlphaFoldDB" id="A0A7R8W861"/>
<evidence type="ECO:0000256" key="14">
    <source>
        <dbReference type="ARBA" id="ARBA00030753"/>
    </source>
</evidence>
<dbReference type="PANTHER" id="PTHR13327:SF0">
    <property type="entry name" value="NADH DEHYDROGENASE [UBIQUINONE] 1 BETA SUBCOMPLEX SUBUNIT 11, MITOCHONDRIAL"/>
    <property type="match status" value="1"/>
</dbReference>
<evidence type="ECO:0000256" key="15">
    <source>
        <dbReference type="ARBA" id="ARBA00031387"/>
    </source>
</evidence>
<evidence type="ECO:0000256" key="7">
    <source>
        <dbReference type="ARBA" id="ARBA00022692"/>
    </source>
</evidence>
<comment type="function">
    <text evidence="1">Accessory subunit of the mitochondrial membrane respiratory chain NADH dehydrogenase (Complex I), that is believed not to be involved in catalysis. Complex I functions in the transfer of electrons from NADH to the respiratory chain. The immediate electron acceptor for the enzyme is believed to be ubiquinone.</text>
</comment>
<evidence type="ECO:0000256" key="1">
    <source>
        <dbReference type="ARBA" id="ARBA00003195"/>
    </source>
</evidence>
<protein>
    <recommendedName>
        <fullName evidence="4">NADH dehydrogenase [ubiquinone] 1 beta subcomplex subunit 11, mitochondrial</fullName>
    </recommendedName>
    <alternativeName>
        <fullName evidence="15">Complex I-ESSS</fullName>
    </alternativeName>
    <alternativeName>
        <fullName evidence="14">NADH-ubiquinone oxidoreductase ESSS subunit</fullName>
    </alternativeName>
</protein>
<dbReference type="Pfam" id="PF10183">
    <property type="entry name" value="ESSS"/>
    <property type="match status" value="1"/>
</dbReference>
<evidence type="ECO:0000256" key="13">
    <source>
        <dbReference type="ARBA" id="ARBA00023136"/>
    </source>
</evidence>
<dbReference type="GO" id="GO:0005743">
    <property type="term" value="C:mitochondrial inner membrane"/>
    <property type="evidence" value="ECO:0007669"/>
    <property type="project" value="UniProtKB-SubCell"/>
</dbReference>
<dbReference type="PROSITE" id="PS51257">
    <property type="entry name" value="PROKAR_LIPOPROTEIN"/>
    <property type="match status" value="1"/>
</dbReference>
<comment type="similarity">
    <text evidence="3">Belongs to the complex I NDUFB11 subunit family.</text>
</comment>
<evidence type="ECO:0000256" key="8">
    <source>
        <dbReference type="ARBA" id="ARBA00022792"/>
    </source>
</evidence>
<evidence type="ECO:0000256" key="4">
    <source>
        <dbReference type="ARBA" id="ARBA00018632"/>
    </source>
</evidence>
<evidence type="ECO:0000256" key="16">
    <source>
        <dbReference type="ARBA" id="ARBA00046528"/>
    </source>
</evidence>
<keyword evidence="8" id="KW-0999">Mitochondrion inner membrane</keyword>
<keyword evidence="13" id="KW-0472">Membrane</keyword>
<evidence type="ECO:0000256" key="10">
    <source>
        <dbReference type="ARBA" id="ARBA00022982"/>
    </source>
</evidence>
<organism evidence="17">
    <name type="scientific">Cyprideis torosa</name>
    <dbReference type="NCBI Taxonomy" id="163714"/>
    <lineage>
        <taxon>Eukaryota</taxon>
        <taxon>Metazoa</taxon>
        <taxon>Ecdysozoa</taxon>
        <taxon>Arthropoda</taxon>
        <taxon>Crustacea</taxon>
        <taxon>Oligostraca</taxon>
        <taxon>Ostracoda</taxon>
        <taxon>Podocopa</taxon>
        <taxon>Podocopida</taxon>
        <taxon>Cytherocopina</taxon>
        <taxon>Cytheroidea</taxon>
        <taxon>Cytherideidae</taxon>
        <taxon>Cyprideis</taxon>
    </lineage>
</organism>
<keyword evidence="12" id="KW-0496">Mitochondrion</keyword>